<dbReference type="AlphaFoldDB" id="A0A895YFM4"/>
<dbReference type="SUPFAM" id="SSF56112">
    <property type="entry name" value="Protein kinase-like (PK-like)"/>
    <property type="match status" value="1"/>
</dbReference>
<dbReference type="Pfam" id="PF01636">
    <property type="entry name" value="APH"/>
    <property type="match status" value="1"/>
</dbReference>
<feature type="domain" description="Aminoglycoside phosphotransferase" evidence="1">
    <location>
        <begin position="35"/>
        <end position="240"/>
    </location>
</feature>
<dbReference type="KEGG" id="nhy:JQS43_00410"/>
<dbReference type="Gene3D" id="3.30.200.20">
    <property type="entry name" value="Phosphorylase Kinase, domain 1"/>
    <property type="match status" value="1"/>
</dbReference>
<dbReference type="InterPro" id="IPR011009">
    <property type="entry name" value="Kinase-like_dom_sf"/>
</dbReference>
<evidence type="ECO:0000313" key="3">
    <source>
        <dbReference type="Proteomes" id="UP000662857"/>
    </source>
</evidence>
<dbReference type="Gene3D" id="3.90.1200.10">
    <property type="match status" value="1"/>
</dbReference>
<name>A0A895YFM4_9ACTN</name>
<gene>
    <name evidence="2" type="ORF">JQS43_00410</name>
</gene>
<evidence type="ECO:0000313" key="2">
    <source>
        <dbReference type="EMBL" id="QSB14895.1"/>
    </source>
</evidence>
<protein>
    <submittedName>
        <fullName evidence="2">Phosphotransferase</fullName>
    </submittedName>
</protein>
<dbReference type="InterPro" id="IPR002575">
    <property type="entry name" value="Aminoglycoside_PTrfase"/>
</dbReference>
<dbReference type="Proteomes" id="UP000662857">
    <property type="component" value="Chromosome"/>
</dbReference>
<dbReference type="RefSeq" id="WP_239677056.1">
    <property type="nucleotide sequence ID" value="NZ_CP070499.1"/>
</dbReference>
<sequence>MTAIRTGAPAPSVEQLVTAVADTVRDSYDLRPSDVRHLPTGTSTVNFLVTESSGGRWFAKLYRDRAALPRERDAITLAEYARAGHVPVPAVRRTCGGELVNDAGRLLMSLWEYVADAETAEAGLAGGRWSAVGTVLGRLHRRLAEHPAATPALRPASRVRNLARSRIHFDRLINEYGRRGALDPFEAWALDAARQRRALLDRVAAILARLPMLTGQVVHGDLAAPNLMLRGDEVAAVIDFLPPTPRYVSWEIARIGCDPRTILLGDEWITGLPDLLAAYREEHPAARLDDLLATVAVGCAYTLASSYPLAEPLDNPGAVDASLQAYGRARHQAALLLLERLDEAEEVLRSSTVL</sequence>
<accession>A0A895YFM4</accession>
<evidence type="ECO:0000259" key="1">
    <source>
        <dbReference type="Pfam" id="PF01636"/>
    </source>
</evidence>
<organism evidence="2 3">
    <name type="scientific">Natronosporangium hydrolyticum</name>
    <dbReference type="NCBI Taxonomy" id="2811111"/>
    <lineage>
        <taxon>Bacteria</taxon>
        <taxon>Bacillati</taxon>
        <taxon>Actinomycetota</taxon>
        <taxon>Actinomycetes</taxon>
        <taxon>Micromonosporales</taxon>
        <taxon>Micromonosporaceae</taxon>
        <taxon>Natronosporangium</taxon>
    </lineage>
</organism>
<reference evidence="2" key="1">
    <citation type="submission" date="2021-02" db="EMBL/GenBank/DDBJ databases">
        <title>Natrosporangium hydrolyticum gen. nov., sp. nov, a haloalkaliphilic actinobacterium from a soda solonchak soil.</title>
        <authorList>
            <person name="Sorokin D.Y."/>
            <person name="Khijniak T.V."/>
            <person name="Zakharycheva A.P."/>
            <person name="Boueva O.V."/>
            <person name="Ariskina E.V."/>
            <person name="Hahnke R.L."/>
            <person name="Bunk B."/>
            <person name="Sproer C."/>
            <person name="Schumann P."/>
            <person name="Evtushenko L.I."/>
            <person name="Kublanov I.V."/>
        </authorList>
    </citation>
    <scope>NUCLEOTIDE SEQUENCE</scope>
    <source>
        <strain evidence="2">DSM 106523</strain>
    </source>
</reference>
<keyword evidence="3" id="KW-1185">Reference proteome</keyword>
<proteinExistence type="predicted"/>
<dbReference type="EMBL" id="CP070499">
    <property type="protein sequence ID" value="QSB14895.1"/>
    <property type="molecule type" value="Genomic_DNA"/>
</dbReference>